<dbReference type="RefSeq" id="WP_035118318.1">
    <property type="nucleotide sequence ID" value="NZ_AVBI01000019.1"/>
</dbReference>
<gene>
    <name evidence="1" type="ORF">IP98_00356</name>
</gene>
<proteinExistence type="predicted"/>
<dbReference type="OrthoDB" id="1375583at2"/>
<dbReference type="EMBL" id="VLKQ01000001">
    <property type="protein sequence ID" value="TWI15364.1"/>
    <property type="molecule type" value="Genomic_DNA"/>
</dbReference>
<organism evidence="1 2">
    <name type="scientific">Flavobacterium cauense R2A-7</name>
    <dbReference type="NCBI Taxonomy" id="1341154"/>
    <lineage>
        <taxon>Bacteria</taxon>
        <taxon>Pseudomonadati</taxon>
        <taxon>Bacteroidota</taxon>
        <taxon>Flavobacteriia</taxon>
        <taxon>Flavobacteriales</taxon>
        <taxon>Flavobacteriaceae</taxon>
        <taxon>Flavobacterium</taxon>
    </lineage>
</organism>
<sequence length="113" mass="13462">MKITLKKIKKIDIEIIQSELLKFIRNKVDNIHHCKDYEKYCNDIIVIDTLQTMFYIFRTKIESKKADSNISLTPTQSVILLYCCQWERKERTQEQGIVMQTISDIIHEKLVNI</sequence>
<keyword evidence="2" id="KW-1185">Reference proteome</keyword>
<comment type="caution">
    <text evidence="1">The sequence shown here is derived from an EMBL/GenBank/DDBJ whole genome shotgun (WGS) entry which is preliminary data.</text>
</comment>
<name>A0A562M5Y9_9FLAO</name>
<protein>
    <submittedName>
        <fullName evidence="1">Uncharacterized protein</fullName>
    </submittedName>
</protein>
<reference evidence="1 2" key="1">
    <citation type="journal article" date="2015" name="Stand. Genomic Sci.">
        <title>Genomic Encyclopedia of Bacterial and Archaeal Type Strains, Phase III: the genomes of soil and plant-associated and newly described type strains.</title>
        <authorList>
            <person name="Whitman W.B."/>
            <person name="Woyke T."/>
            <person name="Klenk H.P."/>
            <person name="Zhou Y."/>
            <person name="Lilburn T.G."/>
            <person name="Beck B.J."/>
            <person name="De Vos P."/>
            <person name="Vandamme P."/>
            <person name="Eisen J.A."/>
            <person name="Garrity G."/>
            <person name="Hugenholtz P."/>
            <person name="Kyrpides N.C."/>
        </authorList>
    </citation>
    <scope>NUCLEOTIDE SEQUENCE [LARGE SCALE GENOMIC DNA]</scope>
    <source>
        <strain evidence="1 2">CGMCC 1.7270</strain>
    </source>
</reference>
<dbReference type="AlphaFoldDB" id="A0A562M5Y9"/>
<evidence type="ECO:0000313" key="1">
    <source>
        <dbReference type="EMBL" id="TWI15364.1"/>
    </source>
</evidence>
<accession>A0A562M5Y9</accession>
<evidence type="ECO:0000313" key="2">
    <source>
        <dbReference type="Proteomes" id="UP000319848"/>
    </source>
</evidence>
<dbReference type="Proteomes" id="UP000319848">
    <property type="component" value="Unassembled WGS sequence"/>
</dbReference>